<feature type="region of interest" description="Disordered" evidence="1">
    <location>
        <begin position="874"/>
        <end position="920"/>
    </location>
</feature>
<evidence type="ECO:0000256" key="1">
    <source>
        <dbReference type="SAM" id="MobiDB-lite"/>
    </source>
</evidence>
<evidence type="ECO:0000256" key="2">
    <source>
        <dbReference type="SAM" id="SignalP"/>
    </source>
</evidence>
<feature type="region of interest" description="Disordered" evidence="1">
    <location>
        <begin position="779"/>
        <end position="831"/>
    </location>
</feature>
<evidence type="ECO:0008006" key="5">
    <source>
        <dbReference type="Google" id="ProtNLM"/>
    </source>
</evidence>
<gene>
    <name evidence="3" type="ORF">BP5553_08643</name>
</gene>
<keyword evidence="2" id="KW-0732">Signal</keyword>
<keyword evidence="4" id="KW-1185">Reference proteome</keyword>
<comment type="caution">
    <text evidence="3">The sequence shown here is derived from an EMBL/GenBank/DDBJ whole genome shotgun (WGS) entry which is preliminary data.</text>
</comment>
<evidence type="ECO:0000313" key="3">
    <source>
        <dbReference type="EMBL" id="RDL33204.1"/>
    </source>
</evidence>
<feature type="compositionally biased region" description="Low complexity" evidence="1">
    <location>
        <begin position="790"/>
        <end position="831"/>
    </location>
</feature>
<dbReference type="InterPro" id="IPR024079">
    <property type="entry name" value="MetalloPept_cat_dom_sf"/>
</dbReference>
<feature type="compositionally biased region" description="Low complexity" evidence="1">
    <location>
        <begin position="886"/>
        <end position="920"/>
    </location>
</feature>
<dbReference type="OrthoDB" id="3557274at2759"/>
<dbReference type="AlphaFoldDB" id="A0A370TET5"/>
<dbReference type="PANTHER" id="PTHR14555:SF3">
    <property type="entry name" value="RABBD DOMAIN-CONTAINING PROTEIN"/>
    <property type="match status" value="1"/>
</dbReference>
<feature type="compositionally biased region" description="Low complexity" evidence="1">
    <location>
        <begin position="512"/>
        <end position="610"/>
    </location>
</feature>
<dbReference type="EMBL" id="NPIC01000009">
    <property type="protein sequence ID" value="RDL33204.1"/>
    <property type="molecule type" value="Genomic_DNA"/>
</dbReference>
<dbReference type="RefSeq" id="XP_031866697.1">
    <property type="nucleotide sequence ID" value="XM_032017266.1"/>
</dbReference>
<feature type="signal peptide" evidence="2">
    <location>
        <begin position="1"/>
        <end position="19"/>
    </location>
</feature>
<dbReference type="GO" id="GO:0003779">
    <property type="term" value="F:actin binding"/>
    <property type="evidence" value="ECO:0007669"/>
    <property type="project" value="TreeGrafter"/>
</dbReference>
<dbReference type="InterPro" id="IPR051745">
    <property type="entry name" value="Intracell_Transport_Effector"/>
</dbReference>
<feature type="region of interest" description="Disordered" evidence="1">
    <location>
        <begin position="936"/>
        <end position="968"/>
    </location>
</feature>
<dbReference type="GO" id="GO:0030864">
    <property type="term" value="C:cortical actin cytoskeleton"/>
    <property type="evidence" value="ECO:0007669"/>
    <property type="project" value="TreeGrafter"/>
</dbReference>
<protein>
    <recommendedName>
        <fullName evidence="5">Lysine-specific metallo-endopeptidase domain-containing protein</fullName>
    </recommendedName>
</protein>
<feature type="compositionally biased region" description="Low complexity" evidence="1">
    <location>
        <begin position="466"/>
        <end position="501"/>
    </location>
</feature>
<dbReference type="GeneID" id="43601492"/>
<dbReference type="SUPFAM" id="SSF55486">
    <property type="entry name" value="Metalloproteases ('zincins'), catalytic domain"/>
    <property type="match status" value="1"/>
</dbReference>
<feature type="region of interest" description="Disordered" evidence="1">
    <location>
        <begin position="466"/>
        <end position="610"/>
    </location>
</feature>
<dbReference type="GO" id="GO:0017022">
    <property type="term" value="F:myosin binding"/>
    <property type="evidence" value="ECO:0007669"/>
    <property type="project" value="TreeGrafter"/>
</dbReference>
<accession>A0A370TET5</accession>
<dbReference type="Gene3D" id="3.40.390.10">
    <property type="entry name" value="Collagenase (Catalytic Domain)"/>
    <property type="match status" value="1"/>
</dbReference>
<feature type="chain" id="PRO_5016926375" description="Lysine-specific metallo-endopeptidase domain-containing protein" evidence="2">
    <location>
        <begin position="20"/>
        <end position="1229"/>
    </location>
</feature>
<organism evidence="3 4">
    <name type="scientific">Venustampulla echinocandica</name>
    <dbReference type="NCBI Taxonomy" id="2656787"/>
    <lineage>
        <taxon>Eukaryota</taxon>
        <taxon>Fungi</taxon>
        <taxon>Dikarya</taxon>
        <taxon>Ascomycota</taxon>
        <taxon>Pezizomycotina</taxon>
        <taxon>Leotiomycetes</taxon>
        <taxon>Helotiales</taxon>
        <taxon>Pleuroascaceae</taxon>
        <taxon>Venustampulla</taxon>
    </lineage>
</organism>
<reference evidence="3 4" key="1">
    <citation type="journal article" date="2018" name="IMA Fungus">
        <title>IMA Genome-F 9: Draft genome sequence of Annulohypoxylon stygium, Aspergillus mulundensis, Berkeleyomyces basicola (syn. Thielaviopsis basicola), Ceratocystis smalleyi, two Cercospora beticola strains, Coleophoma cylindrospora, Fusarium fracticaudum, Phialophora cf. hyalina, and Morchella septimelata.</title>
        <authorList>
            <person name="Wingfield B.D."/>
            <person name="Bills G.F."/>
            <person name="Dong Y."/>
            <person name="Huang W."/>
            <person name="Nel W.J."/>
            <person name="Swalarsk-Parry B.S."/>
            <person name="Vaghefi N."/>
            <person name="Wilken P.M."/>
            <person name="An Z."/>
            <person name="de Beer Z.W."/>
            <person name="De Vos L."/>
            <person name="Chen L."/>
            <person name="Duong T.A."/>
            <person name="Gao Y."/>
            <person name="Hammerbacher A."/>
            <person name="Kikkert J.R."/>
            <person name="Li Y."/>
            <person name="Li H."/>
            <person name="Li K."/>
            <person name="Li Q."/>
            <person name="Liu X."/>
            <person name="Ma X."/>
            <person name="Naidoo K."/>
            <person name="Pethybridge S.J."/>
            <person name="Sun J."/>
            <person name="Steenkamp E.T."/>
            <person name="van der Nest M.A."/>
            <person name="van Wyk S."/>
            <person name="Wingfield M.J."/>
            <person name="Xiong C."/>
            <person name="Yue Q."/>
            <person name="Zhang X."/>
        </authorList>
    </citation>
    <scope>NUCLEOTIDE SEQUENCE [LARGE SCALE GENOMIC DNA]</scope>
    <source>
        <strain evidence="3 4">BP 5553</strain>
    </source>
</reference>
<proteinExistence type="predicted"/>
<sequence length="1229" mass="128152">MKRPGTFAIFLSISVGSYAYVLDGSCGPYRDIVIKGMKSAFDMSSAASFILGTVPEQTSFTGTGARWEAQRDLISYLYSEILTDGAMNPYGTKWEAVKKNFDDIQSLYKTNGDQPDTPPANNAYVNLNPGKVVVYCDYSRFDGWMDKDCAGNTKKGYVCDPNLKIHGPVGDIWTGCKNTGTLLGNSGLTGAVVQAWTSDYSTYNRASVIQLCAGLLAKESKVYSQALTDQSKKPSLARAWGGLKKSLKEAGDFLDDPLRTPMDAKYSFDSTLLHEMSHALPRRGIVESGDKGGSYGWKNCVKLSATEARINADSYAYFGLGARMIYPNIDGVTAQRPMHDGSIQVLPIPGRKRDDSPLHPLKPRYPSPELTLTIDNSRVVLNASNTAGFNVSVPSQSPVTVSPGKEYTIGPDTILLQGSALVEDGKTALLPVNSASTISAASSSSQQAHSYSITGASTFSTSTRFQNSSSLSRSSSTAISNSTGGPFSNSGTGFSRSSTSGPVGIPTGGPYSNSSTGVSQSSTSGSSSSKTSSSASRPSSGSSSSSLLQSNSSSKALIGSKTSSSASKGSSSQSSPSSSTQSSSSSTRTTPGSQSTTSSQTSQAVSGSWSDTQTSSASLFFLNIPTQTITSGPQQTSDGALLGALFIGLHTNRQWLTNHDLKSKFIDDVSKVKDQTEGLLKNLPVKVPDISDCHNTKRKRSTRARISERRLRQFLERGIIGAIIGGAEDAAKAVGAIAADIACATDVLSSITGAINPPPGTDIDLGKVEDLTDTLAKLGEDLQDEKDDNNSSSDENKSTSTNEKSSSRQSSTSESKSSSRSSTSSSSSCSSITTSACDTSFSIFTPAGATTASTSTVTLSCSTATACSASLTGSATTATGDWSANSTTTDVSSGTSTVSPPSAFASTTAPPKTSQSSGNSTISLSATSISSSSSAVSSTHSVSTTNSVSRSSSTSSSPKSSSTSPPITSCTLSSVAALSTAYPAYTIDYPATIACDFNDGWTAGVANTVGSDGATTYYCEVGTTHIEVSTAAKPKPSSTSTSPGFTATPSTTLGALTCYGDGVNAVVGPNFAFPDNLGQTSINYLCGSDGPKYESNPKYSDGWPDSPGYAGDWFFFDGTTEAFCGSTPYDETDNGWWSRDAKCKGGDKSQLKIWVDVAFSADQTGCSPEKTWHIPKDQSCKDIYNTILGCKSPILKPDATYGGVLKQNTPNGCVDWRIWSTNGDNMGPS</sequence>
<dbReference type="GO" id="GO:0008237">
    <property type="term" value="F:metallopeptidase activity"/>
    <property type="evidence" value="ECO:0007669"/>
    <property type="project" value="InterPro"/>
</dbReference>
<dbReference type="STRING" id="2656787.A0A370TET5"/>
<dbReference type="PANTHER" id="PTHR14555">
    <property type="entry name" value="MYELIN-ASSOCIATED OLIGODENDROCYTIC BASIC PROTEIN MOBP -RELATED"/>
    <property type="match status" value="1"/>
</dbReference>
<feature type="region of interest" description="Disordered" evidence="1">
    <location>
        <begin position="344"/>
        <end position="366"/>
    </location>
</feature>
<name>A0A370TET5_9HELO</name>
<evidence type="ECO:0000313" key="4">
    <source>
        <dbReference type="Proteomes" id="UP000254866"/>
    </source>
</evidence>
<dbReference type="Proteomes" id="UP000254866">
    <property type="component" value="Unassembled WGS sequence"/>
</dbReference>